<evidence type="ECO:0000256" key="8">
    <source>
        <dbReference type="RuleBase" id="RU003857"/>
    </source>
</evidence>
<dbReference type="Proteomes" id="UP000031036">
    <property type="component" value="Unassembled WGS sequence"/>
</dbReference>
<comment type="subcellular location">
    <subcellularLocation>
        <location evidence="1">Membrane</location>
        <topology evidence="1">Multi-pass membrane protein</topology>
    </subcellularLocation>
</comment>
<feature type="domain" description="Potassium channel" evidence="11">
    <location>
        <begin position="144"/>
        <end position="221"/>
    </location>
</feature>
<keyword evidence="7 8" id="KW-0407">Ion channel</keyword>
<dbReference type="GO" id="GO:0015271">
    <property type="term" value="F:outward rectifier potassium channel activity"/>
    <property type="evidence" value="ECO:0007669"/>
    <property type="project" value="TreeGrafter"/>
</dbReference>
<dbReference type="AlphaFoldDB" id="A0A0B2V458"/>
<keyword evidence="6 10" id="KW-0472">Membrane</keyword>
<dbReference type="OMA" id="PENTHVM"/>
<feature type="region of interest" description="Disordered" evidence="9">
    <location>
        <begin position="1"/>
        <end position="27"/>
    </location>
</feature>
<accession>A0A0B2V458</accession>
<proteinExistence type="inferred from homology"/>
<reference evidence="12 13" key="1">
    <citation type="submission" date="2014-11" db="EMBL/GenBank/DDBJ databases">
        <title>Genetic blueprint of the zoonotic pathogen Toxocara canis.</title>
        <authorList>
            <person name="Zhu X.-Q."/>
            <person name="Korhonen P.K."/>
            <person name="Cai H."/>
            <person name="Young N.D."/>
            <person name="Nejsum P."/>
            <person name="von Samson-Himmelstjerna G."/>
            <person name="Boag P.R."/>
            <person name="Tan P."/>
            <person name="Li Q."/>
            <person name="Min J."/>
            <person name="Yang Y."/>
            <person name="Wang X."/>
            <person name="Fang X."/>
            <person name="Hall R.S."/>
            <person name="Hofmann A."/>
            <person name="Sternberg P.W."/>
            <person name="Jex A.R."/>
            <person name="Gasser R.B."/>
        </authorList>
    </citation>
    <scope>NUCLEOTIDE SEQUENCE [LARGE SCALE GENOMIC DNA]</scope>
    <source>
        <strain evidence="12">PN_DK_2014</strain>
    </source>
</reference>
<dbReference type="GO" id="GO:0005886">
    <property type="term" value="C:plasma membrane"/>
    <property type="evidence" value="ECO:0007669"/>
    <property type="project" value="TreeGrafter"/>
</dbReference>
<feature type="transmembrane region" description="Helical" evidence="10">
    <location>
        <begin position="303"/>
        <end position="328"/>
    </location>
</feature>
<evidence type="ECO:0000256" key="3">
    <source>
        <dbReference type="ARBA" id="ARBA00022692"/>
    </source>
</evidence>
<dbReference type="InterPro" id="IPR003280">
    <property type="entry name" value="2pore_dom_K_chnl"/>
</dbReference>
<protein>
    <submittedName>
        <fullName evidence="12">TWiK family of potassium channels protein 7</fullName>
    </submittedName>
</protein>
<evidence type="ECO:0000256" key="4">
    <source>
        <dbReference type="ARBA" id="ARBA00022989"/>
    </source>
</evidence>
<feature type="transmembrane region" description="Helical" evidence="10">
    <location>
        <begin position="139"/>
        <end position="159"/>
    </location>
</feature>
<name>A0A0B2V458_TOXCA</name>
<feature type="transmembrane region" description="Helical" evidence="10">
    <location>
        <begin position="274"/>
        <end position="291"/>
    </location>
</feature>
<evidence type="ECO:0000256" key="6">
    <source>
        <dbReference type="ARBA" id="ARBA00023136"/>
    </source>
</evidence>
<sequence>MSRVTIAEPKSEITVEMEPPQSELDSPQSARKISRFVVEPVAVDFMTCDAVVNRECNHFLFNDYFKKESEEQLFSPYDLLMHLQFPLKKSRTRSHIEKFKNYWENYSFYAIWRKKFIEDHSCDEQDIWKEFCIASVPHLIINFFLVFYIVAGAVVFQIVDENIRRNEFHMVILFTFTTVATVGYGNIVPTTDASKIFCIFYTLMGVPLLFLSLTNIGQFLAEGYWIFLASLSRTQDVVADDERRLPLVVVVTLLLTHSVIGGILFHLWIDQMPIIPAIYFSFVSITTIGYGDITPTPSDAFQTFIIICYLAIGMVIMSTFVAALYNYLRRLHYLGRNFSGAANVEVWFGGTRMSVSELLQIVAGQFDVSPKVLYDVLRDLDEIITAATDPHAQANIEVGGGGRRSNRSSAKDIQSPEVKATKRKKRIKTIEVESNDPTQTHILIKSDSDLSINKLPENERENVMQALGMLHHLTKTKSNIRERRSSSASCRLHSCKNPYQTVL</sequence>
<dbReference type="STRING" id="6265.A0A0B2V458"/>
<organism evidence="12 13">
    <name type="scientific">Toxocara canis</name>
    <name type="common">Canine roundworm</name>
    <dbReference type="NCBI Taxonomy" id="6265"/>
    <lineage>
        <taxon>Eukaryota</taxon>
        <taxon>Metazoa</taxon>
        <taxon>Ecdysozoa</taxon>
        <taxon>Nematoda</taxon>
        <taxon>Chromadorea</taxon>
        <taxon>Rhabditida</taxon>
        <taxon>Spirurina</taxon>
        <taxon>Ascaridomorpha</taxon>
        <taxon>Ascaridoidea</taxon>
        <taxon>Toxocaridae</taxon>
        <taxon>Toxocara</taxon>
    </lineage>
</organism>
<comment type="caution">
    <text evidence="12">The sequence shown here is derived from an EMBL/GenBank/DDBJ whole genome shotgun (WGS) entry which is preliminary data.</text>
</comment>
<dbReference type="GO" id="GO:0022841">
    <property type="term" value="F:potassium ion leak channel activity"/>
    <property type="evidence" value="ECO:0007669"/>
    <property type="project" value="TreeGrafter"/>
</dbReference>
<dbReference type="PRINTS" id="PR01333">
    <property type="entry name" value="2POREKCHANEL"/>
</dbReference>
<dbReference type="PANTHER" id="PTHR11003:SF341">
    <property type="entry name" value="POTASSIUM CHANNEL DOMAIN-CONTAINING PROTEIN"/>
    <property type="match status" value="1"/>
</dbReference>
<gene>
    <name evidence="12" type="primary">twk-7</name>
    <name evidence="12" type="ORF">Tcan_06336</name>
</gene>
<evidence type="ECO:0000256" key="10">
    <source>
        <dbReference type="SAM" id="Phobius"/>
    </source>
</evidence>
<evidence type="ECO:0000256" key="5">
    <source>
        <dbReference type="ARBA" id="ARBA00023065"/>
    </source>
</evidence>
<keyword evidence="4 10" id="KW-1133">Transmembrane helix</keyword>
<feature type="transmembrane region" description="Helical" evidence="10">
    <location>
        <begin position="200"/>
        <end position="227"/>
    </location>
</feature>
<evidence type="ECO:0000256" key="1">
    <source>
        <dbReference type="ARBA" id="ARBA00004141"/>
    </source>
</evidence>
<feature type="transmembrane region" description="Helical" evidence="10">
    <location>
        <begin position="171"/>
        <end position="188"/>
    </location>
</feature>
<comment type="similarity">
    <text evidence="8">Belongs to the two pore domain potassium channel (TC 1.A.1.8) family.</text>
</comment>
<evidence type="ECO:0000259" key="11">
    <source>
        <dbReference type="Pfam" id="PF07885"/>
    </source>
</evidence>
<feature type="transmembrane region" description="Helical" evidence="10">
    <location>
        <begin position="247"/>
        <end position="267"/>
    </location>
</feature>
<evidence type="ECO:0000256" key="9">
    <source>
        <dbReference type="SAM" id="MobiDB-lite"/>
    </source>
</evidence>
<evidence type="ECO:0000313" key="12">
    <source>
        <dbReference type="EMBL" id="KHN78226.1"/>
    </source>
</evidence>
<dbReference type="PANTHER" id="PTHR11003">
    <property type="entry name" value="POTASSIUM CHANNEL, SUBFAMILY K"/>
    <property type="match status" value="1"/>
</dbReference>
<dbReference type="Pfam" id="PF07885">
    <property type="entry name" value="Ion_trans_2"/>
    <property type="match status" value="2"/>
</dbReference>
<feature type="domain" description="Potassium channel" evidence="11">
    <location>
        <begin position="253"/>
        <end position="329"/>
    </location>
</feature>
<keyword evidence="13" id="KW-1185">Reference proteome</keyword>
<feature type="region of interest" description="Disordered" evidence="9">
    <location>
        <begin position="394"/>
        <end position="424"/>
    </location>
</feature>
<dbReference type="OrthoDB" id="297496at2759"/>
<keyword evidence="5 8" id="KW-0406">Ion transport</keyword>
<dbReference type="EMBL" id="JPKZ01002145">
    <property type="protein sequence ID" value="KHN78226.1"/>
    <property type="molecule type" value="Genomic_DNA"/>
</dbReference>
<evidence type="ECO:0000256" key="2">
    <source>
        <dbReference type="ARBA" id="ARBA00022448"/>
    </source>
</evidence>
<keyword evidence="2 8" id="KW-0813">Transport</keyword>
<evidence type="ECO:0000256" key="7">
    <source>
        <dbReference type="ARBA" id="ARBA00023303"/>
    </source>
</evidence>
<dbReference type="Gene3D" id="1.10.287.70">
    <property type="match status" value="1"/>
</dbReference>
<evidence type="ECO:0000313" key="13">
    <source>
        <dbReference type="Proteomes" id="UP000031036"/>
    </source>
</evidence>
<dbReference type="SUPFAM" id="SSF81324">
    <property type="entry name" value="Voltage-gated potassium channels"/>
    <property type="match status" value="2"/>
</dbReference>
<dbReference type="GO" id="GO:0030322">
    <property type="term" value="P:stabilization of membrane potential"/>
    <property type="evidence" value="ECO:0007669"/>
    <property type="project" value="TreeGrafter"/>
</dbReference>
<keyword evidence="3 8" id="KW-0812">Transmembrane</keyword>
<dbReference type="InterPro" id="IPR013099">
    <property type="entry name" value="K_chnl_dom"/>
</dbReference>